<name>A0A7Z7NHP3_XANCH</name>
<dbReference type="AlphaFoldDB" id="A0A7Z7NHP3"/>
<evidence type="ECO:0000313" key="1">
    <source>
        <dbReference type="EMBL" id="SOO25217.1"/>
    </source>
</evidence>
<proteinExistence type="predicted"/>
<comment type="caution">
    <text evidence="1">The sequence shown here is derived from an EMBL/GenBank/DDBJ whole genome shotgun (WGS) entry which is preliminary data.</text>
</comment>
<dbReference type="Proteomes" id="UP000234345">
    <property type="component" value="Unassembled WGS sequence"/>
</dbReference>
<reference evidence="1 2" key="1">
    <citation type="submission" date="2017-10" db="EMBL/GenBank/DDBJ databases">
        <authorList>
            <person name="Regsiter A."/>
            <person name="William W."/>
        </authorList>
    </citation>
    <scope>NUCLEOTIDE SEQUENCE [LARGE SCALE GENOMIC DNA]</scope>
    <source>
        <strain evidence="1 2">CFBP6991</strain>
    </source>
</reference>
<dbReference type="EMBL" id="OCZC01000070">
    <property type="protein sequence ID" value="SOO25217.1"/>
    <property type="molecule type" value="Genomic_DNA"/>
</dbReference>
<organism evidence="1 2">
    <name type="scientific">Xanthomonas campestris pv. phaseoli</name>
    <dbReference type="NCBI Taxonomy" id="317013"/>
    <lineage>
        <taxon>Bacteria</taxon>
        <taxon>Pseudomonadati</taxon>
        <taxon>Pseudomonadota</taxon>
        <taxon>Gammaproteobacteria</taxon>
        <taxon>Lysobacterales</taxon>
        <taxon>Lysobacteraceae</taxon>
        <taxon>Xanthomonas</taxon>
    </lineage>
</organism>
<protein>
    <submittedName>
        <fullName evidence="1">Uncharacterized protein</fullName>
    </submittedName>
</protein>
<accession>A0A7Z7NHP3</accession>
<evidence type="ECO:0000313" key="2">
    <source>
        <dbReference type="Proteomes" id="UP000234345"/>
    </source>
</evidence>
<gene>
    <name evidence="1" type="ORF">XFF6991_430041</name>
</gene>
<sequence length="64" mass="7037">MRTQVLSKRRYAVGYADLLVELVRRGGATTAIVHVDKLLCMRALQRRLPSSDGADSCSLGFDKA</sequence>